<dbReference type="InterPro" id="IPR001810">
    <property type="entry name" value="F-box_dom"/>
</dbReference>
<proteinExistence type="predicted"/>
<dbReference type="InterPro" id="IPR017451">
    <property type="entry name" value="F-box-assoc_interact_dom"/>
</dbReference>
<dbReference type="InterPro" id="IPR050796">
    <property type="entry name" value="SCF_F-box_component"/>
</dbReference>
<dbReference type="PANTHER" id="PTHR31672:SF13">
    <property type="entry name" value="F-BOX PROTEIN CPR30-LIKE"/>
    <property type="match status" value="1"/>
</dbReference>
<dbReference type="InterPro" id="IPR006527">
    <property type="entry name" value="F-box-assoc_dom_typ1"/>
</dbReference>
<protein>
    <recommendedName>
        <fullName evidence="2">F-box domain-containing protein</fullName>
    </recommendedName>
</protein>
<dbReference type="EMBL" id="BPVZ01000014">
    <property type="protein sequence ID" value="GKU99611.1"/>
    <property type="molecule type" value="Genomic_DNA"/>
</dbReference>
<feature type="domain" description="F-box" evidence="2">
    <location>
        <begin position="5"/>
        <end position="52"/>
    </location>
</feature>
<name>A0AAV5ICI0_9ROSI</name>
<dbReference type="AlphaFoldDB" id="A0AAV5ICI0"/>
<sequence>MSDQANNPFNLPQEVLSIMIRKLPIKSIITCACVCKTWNSMINSPSFVSEHLNDSISSYKQGNTRICLLQLRTLTKGEDVFSLRFDNQEFNQYAQLHFPYKSKYGFQTFGSCNGLVCILNGNLKRPVHFILWNPVIRKSVILPERSFFGLESVGLGYDSRTNDYKILAVSNVLYDEGVLQVEVYSLRHDSWRRLADAQAFYRLTTQRAMTFLNGNLHFAAFRSGRDLILGFDMGEEVFREIMLPDRMSLRNFGVWACQDLLSVMLLGANDDLHIWVMKEYGIVQSWTQLSTVNLGDFKSPRRLGFRNNGHVFLGVVNLHFQEEDIAGRMVSQDLKSQEFQDLKIDGRHDCFFIDSYVESLILLNKGNDLCEHYEIESYDADDTSGYFSSTAACASCAMGALSNAVADVAHYSSVPQSSDFSGSEKDNNYALSE</sequence>
<evidence type="ECO:0000313" key="4">
    <source>
        <dbReference type="Proteomes" id="UP001054252"/>
    </source>
</evidence>
<evidence type="ECO:0000259" key="2">
    <source>
        <dbReference type="PROSITE" id="PS50181"/>
    </source>
</evidence>
<reference evidence="3 4" key="1">
    <citation type="journal article" date="2021" name="Commun. Biol.">
        <title>The genome of Shorea leprosula (Dipterocarpaceae) highlights the ecological relevance of drought in aseasonal tropical rainforests.</title>
        <authorList>
            <person name="Ng K.K.S."/>
            <person name="Kobayashi M.J."/>
            <person name="Fawcett J.A."/>
            <person name="Hatakeyama M."/>
            <person name="Paape T."/>
            <person name="Ng C.H."/>
            <person name="Ang C.C."/>
            <person name="Tnah L.H."/>
            <person name="Lee C.T."/>
            <person name="Nishiyama T."/>
            <person name="Sese J."/>
            <person name="O'Brien M.J."/>
            <person name="Copetti D."/>
            <person name="Mohd Noor M.I."/>
            <person name="Ong R.C."/>
            <person name="Putra M."/>
            <person name="Sireger I.Z."/>
            <person name="Indrioko S."/>
            <person name="Kosugi Y."/>
            <person name="Izuno A."/>
            <person name="Isagi Y."/>
            <person name="Lee S.L."/>
            <person name="Shimizu K.K."/>
        </authorList>
    </citation>
    <scope>NUCLEOTIDE SEQUENCE [LARGE SCALE GENOMIC DNA]</scope>
    <source>
        <strain evidence="3">214</strain>
    </source>
</reference>
<dbReference type="SMART" id="SM00256">
    <property type="entry name" value="FBOX"/>
    <property type="match status" value="1"/>
</dbReference>
<dbReference type="Pfam" id="PF07734">
    <property type="entry name" value="FBA_1"/>
    <property type="match status" value="1"/>
</dbReference>
<dbReference type="PROSITE" id="PS50181">
    <property type="entry name" value="FBOX"/>
    <property type="match status" value="1"/>
</dbReference>
<dbReference type="Proteomes" id="UP001054252">
    <property type="component" value="Unassembled WGS sequence"/>
</dbReference>
<dbReference type="Gene3D" id="1.20.1280.50">
    <property type="match status" value="1"/>
</dbReference>
<evidence type="ECO:0000313" key="3">
    <source>
        <dbReference type="EMBL" id="GKU99611.1"/>
    </source>
</evidence>
<dbReference type="SUPFAM" id="SSF81383">
    <property type="entry name" value="F-box domain"/>
    <property type="match status" value="1"/>
</dbReference>
<feature type="region of interest" description="Disordered" evidence="1">
    <location>
        <begin position="414"/>
        <end position="433"/>
    </location>
</feature>
<accession>A0AAV5ICI0</accession>
<comment type="caution">
    <text evidence="3">The sequence shown here is derived from an EMBL/GenBank/DDBJ whole genome shotgun (WGS) entry which is preliminary data.</text>
</comment>
<dbReference type="CDD" id="cd22157">
    <property type="entry name" value="F-box_AtFBW1-like"/>
    <property type="match status" value="1"/>
</dbReference>
<keyword evidence="4" id="KW-1185">Reference proteome</keyword>
<dbReference type="Pfam" id="PF00646">
    <property type="entry name" value="F-box"/>
    <property type="match status" value="1"/>
</dbReference>
<evidence type="ECO:0000256" key="1">
    <source>
        <dbReference type="SAM" id="MobiDB-lite"/>
    </source>
</evidence>
<gene>
    <name evidence="3" type="ORF">SLEP1_g12431</name>
</gene>
<dbReference type="InterPro" id="IPR036047">
    <property type="entry name" value="F-box-like_dom_sf"/>
</dbReference>
<organism evidence="3 4">
    <name type="scientific">Rubroshorea leprosula</name>
    <dbReference type="NCBI Taxonomy" id="152421"/>
    <lineage>
        <taxon>Eukaryota</taxon>
        <taxon>Viridiplantae</taxon>
        <taxon>Streptophyta</taxon>
        <taxon>Embryophyta</taxon>
        <taxon>Tracheophyta</taxon>
        <taxon>Spermatophyta</taxon>
        <taxon>Magnoliopsida</taxon>
        <taxon>eudicotyledons</taxon>
        <taxon>Gunneridae</taxon>
        <taxon>Pentapetalae</taxon>
        <taxon>rosids</taxon>
        <taxon>malvids</taxon>
        <taxon>Malvales</taxon>
        <taxon>Dipterocarpaceae</taxon>
        <taxon>Rubroshorea</taxon>
    </lineage>
</organism>
<dbReference type="NCBIfam" id="TIGR01640">
    <property type="entry name" value="F_box_assoc_1"/>
    <property type="match status" value="1"/>
</dbReference>
<dbReference type="PANTHER" id="PTHR31672">
    <property type="entry name" value="BNACNNG10540D PROTEIN"/>
    <property type="match status" value="1"/>
</dbReference>